<protein>
    <submittedName>
        <fullName evidence="1">Uncharacterized protein</fullName>
    </submittedName>
</protein>
<evidence type="ECO:0000313" key="2">
    <source>
        <dbReference type="Proteomes" id="UP000265520"/>
    </source>
</evidence>
<reference evidence="1 2" key="1">
    <citation type="journal article" date="2018" name="Front. Plant Sci.">
        <title>Red Clover (Trifolium pratense) and Zigzag Clover (T. medium) - A Picture of Genomic Similarities and Differences.</title>
        <authorList>
            <person name="Dluhosova J."/>
            <person name="Istvanek J."/>
            <person name="Nedelnik J."/>
            <person name="Repkova J."/>
        </authorList>
    </citation>
    <scope>NUCLEOTIDE SEQUENCE [LARGE SCALE GENOMIC DNA]</scope>
    <source>
        <strain evidence="2">cv. 10/8</strain>
        <tissue evidence="1">Leaf</tissue>
    </source>
</reference>
<proteinExistence type="predicted"/>
<comment type="caution">
    <text evidence="1">The sequence shown here is derived from an EMBL/GenBank/DDBJ whole genome shotgun (WGS) entry which is preliminary data.</text>
</comment>
<dbReference type="Proteomes" id="UP000265520">
    <property type="component" value="Unassembled WGS sequence"/>
</dbReference>
<sequence length="45" mass="4873">MRLNLRLASIQAAFKGENTIFSGKTNALKPPNVSTQAAFSYENAT</sequence>
<organism evidence="1 2">
    <name type="scientific">Trifolium medium</name>
    <dbReference type="NCBI Taxonomy" id="97028"/>
    <lineage>
        <taxon>Eukaryota</taxon>
        <taxon>Viridiplantae</taxon>
        <taxon>Streptophyta</taxon>
        <taxon>Embryophyta</taxon>
        <taxon>Tracheophyta</taxon>
        <taxon>Spermatophyta</taxon>
        <taxon>Magnoliopsida</taxon>
        <taxon>eudicotyledons</taxon>
        <taxon>Gunneridae</taxon>
        <taxon>Pentapetalae</taxon>
        <taxon>rosids</taxon>
        <taxon>fabids</taxon>
        <taxon>Fabales</taxon>
        <taxon>Fabaceae</taxon>
        <taxon>Papilionoideae</taxon>
        <taxon>50 kb inversion clade</taxon>
        <taxon>NPAAA clade</taxon>
        <taxon>Hologalegina</taxon>
        <taxon>IRL clade</taxon>
        <taxon>Trifolieae</taxon>
        <taxon>Trifolium</taxon>
    </lineage>
</organism>
<evidence type="ECO:0000313" key="1">
    <source>
        <dbReference type="EMBL" id="MCI68384.1"/>
    </source>
</evidence>
<accession>A0A392U6I3</accession>
<dbReference type="EMBL" id="LXQA010735704">
    <property type="protein sequence ID" value="MCI68384.1"/>
    <property type="molecule type" value="Genomic_DNA"/>
</dbReference>
<dbReference type="AlphaFoldDB" id="A0A392U6I3"/>
<keyword evidence="2" id="KW-1185">Reference proteome</keyword>
<name>A0A392U6I3_9FABA</name>